<evidence type="ECO:0000313" key="2">
    <source>
        <dbReference type="EMBL" id="CAG5116598.1"/>
    </source>
</evidence>
<evidence type="ECO:0000313" key="3">
    <source>
        <dbReference type="Proteomes" id="UP000678393"/>
    </source>
</evidence>
<accession>A0A8S3YJM4</accession>
<evidence type="ECO:0000256" key="1">
    <source>
        <dbReference type="SAM" id="Phobius"/>
    </source>
</evidence>
<dbReference type="AlphaFoldDB" id="A0A8S3YJM4"/>
<protein>
    <submittedName>
        <fullName evidence="2">Uncharacterized protein</fullName>
    </submittedName>
</protein>
<keyword evidence="1" id="KW-0472">Membrane</keyword>
<feature type="transmembrane region" description="Helical" evidence="1">
    <location>
        <begin position="161"/>
        <end position="187"/>
    </location>
</feature>
<dbReference type="EMBL" id="CAJHNH020000274">
    <property type="protein sequence ID" value="CAG5116598.1"/>
    <property type="molecule type" value="Genomic_DNA"/>
</dbReference>
<organism evidence="2 3">
    <name type="scientific">Candidula unifasciata</name>
    <dbReference type="NCBI Taxonomy" id="100452"/>
    <lineage>
        <taxon>Eukaryota</taxon>
        <taxon>Metazoa</taxon>
        <taxon>Spiralia</taxon>
        <taxon>Lophotrochozoa</taxon>
        <taxon>Mollusca</taxon>
        <taxon>Gastropoda</taxon>
        <taxon>Heterobranchia</taxon>
        <taxon>Euthyneura</taxon>
        <taxon>Panpulmonata</taxon>
        <taxon>Eupulmonata</taxon>
        <taxon>Stylommatophora</taxon>
        <taxon>Helicina</taxon>
        <taxon>Helicoidea</taxon>
        <taxon>Geomitridae</taxon>
        <taxon>Candidula</taxon>
    </lineage>
</organism>
<keyword evidence="1" id="KW-0812">Transmembrane</keyword>
<feature type="non-terminal residue" evidence="2">
    <location>
        <position position="1"/>
    </location>
</feature>
<feature type="non-terminal residue" evidence="2">
    <location>
        <position position="216"/>
    </location>
</feature>
<proteinExistence type="predicted"/>
<gene>
    <name evidence="2" type="ORF">CUNI_LOCUS2156</name>
</gene>
<name>A0A8S3YJM4_9EUPU</name>
<keyword evidence="3" id="KW-1185">Reference proteome</keyword>
<feature type="transmembrane region" description="Helical" evidence="1">
    <location>
        <begin position="193"/>
        <end position="215"/>
    </location>
</feature>
<comment type="caution">
    <text evidence="2">The sequence shown here is derived from an EMBL/GenBank/DDBJ whole genome shotgun (WGS) entry which is preliminary data.</text>
</comment>
<sequence length="216" mass="24892">EDTLSKKKWMIERAARLMIVIRKSTVRSLRNAARIADADWNVVVKQTRLKSDFMTAYRYAGWMNKQTEARESEAVDPAIDMRNEAVRQISLTEKAAYSRLFADGILSRESVINFMYLVTQCIKLRRLLLPKDIIMASGDISFLNRMEKELVLMVNNGPRPLFIRALILTIFFADLLEITNAALYVIFDQGSDIKIQVITYHNMLMAMAYVIIVVYV</sequence>
<keyword evidence="1" id="KW-1133">Transmembrane helix</keyword>
<reference evidence="2" key="1">
    <citation type="submission" date="2021-04" db="EMBL/GenBank/DDBJ databases">
        <authorList>
            <consortium name="Molecular Ecology Group"/>
        </authorList>
    </citation>
    <scope>NUCLEOTIDE SEQUENCE</scope>
</reference>
<dbReference type="Proteomes" id="UP000678393">
    <property type="component" value="Unassembled WGS sequence"/>
</dbReference>